<dbReference type="Proteomes" id="UP001185092">
    <property type="component" value="Unassembled WGS sequence"/>
</dbReference>
<name>A0AAE4BS29_9BACT</name>
<evidence type="ECO:0000313" key="2">
    <source>
        <dbReference type="Proteomes" id="UP001185092"/>
    </source>
</evidence>
<comment type="caution">
    <text evidence="1">The sequence shown here is derived from an EMBL/GenBank/DDBJ whole genome shotgun (WGS) entry which is preliminary data.</text>
</comment>
<evidence type="ECO:0000313" key="1">
    <source>
        <dbReference type="EMBL" id="MDR6239321.1"/>
    </source>
</evidence>
<gene>
    <name evidence="1" type="ORF">HNQ88_002358</name>
</gene>
<keyword evidence="2" id="KW-1185">Reference proteome</keyword>
<accession>A0AAE4BS29</accession>
<dbReference type="EMBL" id="JAVDQD010000002">
    <property type="protein sequence ID" value="MDR6239321.1"/>
    <property type="molecule type" value="Genomic_DNA"/>
</dbReference>
<dbReference type="RefSeq" id="WP_309938940.1">
    <property type="nucleotide sequence ID" value="NZ_AP025305.1"/>
</dbReference>
<protein>
    <submittedName>
        <fullName evidence="1">ABC-type uncharacterized transport system substrate-binding protein</fullName>
    </submittedName>
</protein>
<reference evidence="1" key="1">
    <citation type="submission" date="2023-07" db="EMBL/GenBank/DDBJ databases">
        <title>Genomic Encyclopedia of Type Strains, Phase IV (KMG-IV): sequencing the most valuable type-strain genomes for metagenomic binning, comparative biology and taxonomic classification.</title>
        <authorList>
            <person name="Goeker M."/>
        </authorList>
    </citation>
    <scope>NUCLEOTIDE SEQUENCE</scope>
    <source>
        <strain evidence="1">DSM 26174</strain>
    </source>
</reference>
<proteinExistence type="predicted"/>
<sequence length="87" mass="9816">MNYIKCEINWQFGESTLNGRVFLFCIGADCMSGKVLEVKKLVKQNFYELKVSFIEAKYFQNVADVGNKIKIQEASKILSEGVITSVA</sequence>
<dbReference type="AlphaFoldDB" id="A0AAE4BS29"/>
<organism evidence="1 2">
    <name type="scientific">Aureibacter tunicatorum</name>
    <dbReference type="NCBI Taxonomy" id="866807"/>
    <lineage>
        <taxon>Bacteria</taxon>
        <taxon>Pseudomonadati</taxon>
        <taxon>Bacteroidota</taxon>
        <taxon>Cytophagia</taxon>
        <taxon>Cytophagales</taxon>
        <taxon>Persicobacteraceae</taxon>
        <taxon>Aureibacter</taxon>
    </lineage>
</organism>